<name>A0AAV5VN10_9BILA</name>
<evidence type="ECO:0000313" key="2">
    <source>
        <dbReference type="EMBL" id="GMT19673.1"/>
    </source>
</evidence>
<keyword evidence="1" id="KW-1133">Transmembrane helix</keyword>
<accession>A0AAV5VN10</accession>
<protein>
    <submittedName>
        <fullName evidence="2">Uncharacterized protein</fullName>
    </submittedName>
</protein>
<keyword evidence="1" id="KW-0812">Transmembrane</keyword>
<evidence type="ECO:0000313" key="3">
    <source>
        <dbReference type="Proteomes" id="UP001432322"/>
    </source>
</evidence>
<dbReference type="Proteomes" id="UP001432322">
    <property type="component" value="Unassembled WGS sequence"/>
</dbReference>
<comment type="caution">
    <text evidence="2">The sequence shown here is derived from an EMBL/GenBank/DDBJ whole genome shotgun (WGS) entry which is preliminary data.</text>
</comment>
<sequence>QIVFPPRLNHCFPGPEHMFKTDAPPLPPVVKTFEFYSGFAWNVISLVVSVVLLVFGAVNIDTCPAQPKIPIYLIVSGALNICGFPIQFYIYWKKFKARPEKFKTPKILAVLELAISGIELIWLILGVIWTFGTDPVYEIGNPNYCNFWTYFVAYASFILLLASILFLCCCGTCLLCGVMCFQAMKEVIEEEEEKEKREAAGATDNTGAN</sequence>
<proteinExistence type="predicted"/>
<gene>
    <name evidence="2" type="ORF">PFISCL1PPCAC_10970</name>
</gene>
<dbReference type="AlphaFoldDB" id="A0AAV5VN10"/>
<dbReference type="PANTHER" id="PTHR33444:SF7">
    <property type="entry name" value="TRANSMEMBRANE PROTEIN 272"/>
    <property type="match status" value="1"/>
</dbReference>
<keyword evidence="1" id="KW-0472">Membrane</keyword>
<feature type="non-terminal residue" evidence="2">
    <location>
        <position position="1"/>
    </location>
</feature>
<feature type="transmembrane region" description="Helical" evidence="1">
    <location>
        <begin position="70"/>
        <end position="92"/>
    </location>
</feature>
<reference evidence="2" key="1">
    <citation type="submission" date="2023-10" db="EMBL/GenBank/DDBJ databases">
        <title>Genome assembly of Pristionchus species.</title>
        <authorList>
            <person name="Yoshida K."/>
            <person name="Sommer R.J."/>
        </authorList>
    </citation>
    <scope>NUCLEOTIDE SEQUENCE</scope>
    <source>
        <strain evidence="2">RS5133</strain>
    </source>
</reference>
<feature type="transmembrane region" description="Helical" evidence="1">
    <location>
        <begin position="151"/>
        <end position="181"/>
    </location>
</feature>
<dbReference type="InterPro" id="IPR040350">
    <property type="entry name" value="TMEM272"/>
</dbReference>
<feature type="transmembrane region" description="Helical" evidence="1">
    <location>
        <begin position="39"/>
        <end position="58"/>
    </location>
</feature>
<organism evidence="2 3">
    <name type="scientific">Pristionchus fissidentatus</name>
    <dbReference type="NCBI Taxonomy" id="1538716"/>
    <lineage>
        <taxon>Eukaryota</taxon>
        <taxon>Metazoa</taxon>
        <taxon>Ecdysozoa</taxon>
        <taxon>Nematoda</taxon>
        <taxon>Chromadorea</taxon>
        <taxon>Rhabditida</taxon>
        <taxon>Rhabditina</taxon>
        <taxon>Diplogasteromorpha</taxon>
        <taxon>Diplogasteroidea</taxon>
        <taxon>Neodiplogasteridae</taxon>
        <taxon>Pristionchus</taxon>
    </lineage>
</organism>
<dbReference type="PANTHER" id="PTHR33444">
    <property type="entry name" value="SI:DKEY-19B23.12-RELATED"/>
    <property type="match status" value="1"/>
</dbReference>
<dbReference type="EMBL" id="BTSY01000003">
    <property type="protein sequence ID" value="GMT19673.1"/>
    <property type="molecule type" value="Genomic_DNA"/>
</dbReference>
<feature type="transmembrane region" description="Helical" evidence="1">
    <location>
        <begin position="113"/>
        <end position="131"/>
    </location>
</feature>
<evidence type="ECO:0000256" key="1">
    <source>
        <dbReference type="SAM" id="Phobius"/>
    </source>
</evidence>
<keyword evidence="3" id="KW-1185">Reference proteome</keyword>